<proteinExistence type="predicted"/>
<keyword evidence="2" id="KW-1185">Reference proteome</keyword>
<protein>
    <submittedName>
        <fullName evidence="1">Uncharacterized protein</fullName>
    </submittedName>
</protein>
<evidence type="ECO:0000313" key="2">
    <source>
        <dbReference type="Proteomes" id="UP001060112"/>
    </source>
</evidence>
<name>A0ABY5I213_9FIRM</name>
<organism evidence="1 2">
    <name type="scientific">Allocoprobacillus halotolerans</name>
    <dbReference type="NCBI Taxonomy" id="2944914"/>
    <lineage>
        <taxon>Bacteria</taxon>
        <taxon>Bacillati</taxon>
        <taxon>Bacillota</taxon>
        <taxon>Erysipelotrichia</taxon>
        <taxon>Erysipelotrichales</taxon>
        <taxon>Erysipelotrichaceae</taxon>
        <taxon>Allocoprobacillus</taxon>
    </lineage>
</organism>
<evidence type="ECO:0000313" key="1">
    <source>
        <dbReference type="EMBL" id="UTY38414.1"/>
    </source>
</evidence>
<gene>
    <name evidence="1" type="ORF">NMU03_12205</name>
</gene>
<accession>A0ABY5I213</accession>
<dbReference type="RefSeq" id="WP_290138721.1">
    <property type="nucleotide sequence ID" value="NZ_CP101620.1"/>
</dbReference>
<sequence>MHVADAQCFPFRLLDKFEEAYPNKDMKYYLYSFNKAISEKGCKKLMKLNYNVYDLGSFLNYHERVEGRQATRKNRRRKNKQTIFISKMVFVLYF</sequence>
<dbReference type="Proteomes" id="UP001060112">
    <property type="component" value="Chromosome"/>
</dbReference>
<dbReference type="EMBL" id="CP101620">
    <property type="protein sequence ID" value="UTY38414.1"/>
    <property type="molecule type" value="Genomic_DNA"/>
</dbReference>
<reference evidence="1" key="1">
    <citation type="submission" date="2022-07" db="EMBL/GenBank/DDBJ databases">
        <title>Faecal culturing of patients with breast cancer.</title>
        <authorList>
            <person name="Teng N.M.Y."/>
            <person name="Kiu R."/>
            <person name="Evans R."/>
            <person name="Baker D.J."/>
            <person name="Zenner C."/>
            <person name="Robinson S.D."/>
            <person name="Hall L.J."/>
        </authorList>
    </citation>
    <scope>NUCLEOTIDE SEQUENCE</scope>
    <source>
        <strain evidence="1">LH1062</strain>
    </source>
</reference>